<dbReference type="GO" id="GO:0032259">
    <property type="term" value="P:methylation"/>
    <property type="evidence" value="ECO:0007669"/>
    <property type="project" value="UniProtKB-KW"/>
</dbReference>
<feature type="compositionally biased region" description="Basic and acidic residues" evidence="16">
    <location>
        <begin position="679"/>
        <end position="700"/>
    </location>
</feature>
<dbReference type="OrthoDB" id="6627536at2759"/>
<dbReference type="KEGG" id="mde:101897840"/>
<feature type="compositionally biased region" description="Basic residues" evidence="16">
    <location>
        <begin position="726"/>
        <end position="735"/>
    </location>
</feature>
<evidence type="ECO:0000256" key="4">
    <source>
        <dbReference type="ARBA" id="ARBA00022454"/>
    </source>
</evidence>
<feature type="region of interest" description="Disordered" evidence="16">
    <location>
        <begin position="1226"/>
        <end position="1265"/>
    </location>
</feature>
<evidence type="ECO:0000313" key="20">
    <source>
        <dbReference type="RefSeq" id="XP_005176138.1"/>
    </source>
</evidence>
<evidence type="ECO:0000259" key="17">
    <source>
        <dbReference type="PROSITE" id="PS50280"/>
    </source>
</evidence>
<dbReference type="GeneID" id="101897840"/>
<feature type="region of interest" description="Disordered" evidence="16">
    <location>
        <begin position="826"/>
        <end position="851"/>
    </location>
</feature>
<feature type="compositionally biased region" description="Basic residues" evidence="16">
    <location>
        <begin position="786"/>
        <end position="808"/>
    </location>
</feature>
<keyword evidence="4" id="KW-0158">Chromosome</keyword>
<dbReference type="GO" id="GO:0005634">
    <property type="term" value="C:nucleus"/>
    <property type="evidence" value="ECO:0007669"/>
    <property type="project" value="UniProtKB-SubCell"/>
</dbReference>
<feature type="region of interest" description="Disordered" evidence="16">
    <location>
        <begin position="1089"/>
        <end position="1116"/>
    </location>
</feature>
<feature type="compositionally biased region" description="Polar residues" evidence="16">
    <location>
        <begin position="1231"/>
        <end position="1241"/>
    </location>
</feature>
<evidence type="ECO:0000256" key="8">
    <source>
        <dbReference type="ARBA" id="ARBA00022691"/>
    </source>
</evidence>
<evidence type="ECO:0000256" key="5">
    <source>
        <dbReference type="ARBA" id="ARBA00022491"/>
    </source>
</evidence>
<feature type="compositionally biased region" description="Low complexity" evidence="16">
    <location>
        <begin position="738"/>
        <end position="750"/>
    </location>
</feature>
<dbReference type="InterPro" id="IPR001214">
    <property type="entry name" value="SET_dom"/>
</dbReference>
<evidence type="ECO:0000313" key="19">
    <source>
        <dbReference type="Proteomes" id="UP001652621"/>
    </source>
</evidence>
<protein>
    <recommendedName>
        <fullName evidence="15">Histone-lysine N-methyltransferase Suv4-20</fullName>
        <ecNumber evidence="3">2.1.1.362</ecNumber>
    </recommendedName>
</protein>
<dbReference type="RefSeq" id="XP_005176138.1">
    <property type="nucleotide sequence ID" value="XM_005176081.3"/>
</dbReference>
<dbReference type="EC" id="2.1.1.362" evidence="3"/>
<dbReference type="SUPFAM" id="SSF82199">
    <property type="entry name" value="SET domain"/>
    <property type="match status" value="1"/>
</dbReference>
<dbReference type="PROSITE" id="PS51570">
    <property type="entry name" value="SAM_MT43_SUVAR420_2"/>
    <property type="match status" value="1"/>
</dbReference>
<dbReference type="RefSeq" id="XP_019894692.1">
    <property type="nucleotide sequence ID" value="XM_020039133.1"/>
</dbReference>
<dbReference type="FunFam" id="1.10.10.1700:FF:000001">
    <property type="entry name" value="Histone-lysine N-methyltransferase"/>
    <property type="match status" value="1"/>
</dbReference>
<evidence type="ECO:0000256" key="9">
    <source>
        <dbReference type="ARBA" id="ARBA00022853"/>
    </source>
</evidence>
<feature type="region of interest" description="Disordered" evidence="16">
    <location>
        <begin position="679"/>
        <end position="810"/>
    </location>
</feature>
<feature type="compositionally biased region" description="Low complexity" evidence="16">
    <location>
        <begin position="52"/>
        <end position="72"/>
    </location>
</feature>
<reference evidence="20 21" key="2">
    <citation type="submission" date="2025-04" db="UniProtKB">
        <authorList>
            <consortium name="RefSeq"/>
        </authorList>
    </citation>
    <scope>IDENTIFICATION</scope>
    <source>
        <strain evidence="20 21">Aabys</strain>
    </source>
</reference>
<feature type="compositionally biased region" description="Low complexity" evidence="16">
    <location>
        <begin position="608"/>
        <end position="633"/>
    </location>
</feature>
<keyword evidence="12" id="KW-0539">Nucleus</keyword>
<evidence type="ECO:0000256" key="16">
    <source>
        <dbReference type="SAM" id="MobiDB-lite"/>
    </source>
</evidence>
<evidence type="ECO:0000256" key="1">
    <source>
        <dbReference type="ARBA" id="ARBA00004123"/>
    </source>
</evidence>
<feature type="region of interest" description="Disordered" evidence="16">
    <location>
        <begin position="1186"/>
        <end position="1212"/>
    </location>
</feature>
<evidence type="ECO:0000256" key="13">
    <source>
        <dbReference type="ARBA" id="ARBA00051837"/>
    </source>
</evidence>
<gene>
    <name evidence="18" type="primary">101897840</name>
    <name evidence="20 21" type="synonym">LOC101897840</name>
</gene>
<evidence type="ECO:0000256" key="11">
    <source>
        <dbReference type="ARBA" id="ARBA00023163"/>
    </source>
</evidence>
<keyword evidence="5" id="KW-0678">Repressor</keyword>
<dbReference type="GO" id="GO:0005694">
    <property type="term" value="C:chromosome"/>
    <property type="evidence" value="ECO:0007669"/>
    <property type="project" value="UniProtKB-SubCell"/>
</dbReference>
<dbReference type="VEuPathDB" id="VectorBase:MDOMA2_020641"/>
<dbReference type="eggNOG" id="KOG2589">
    <property type="taxonomic scope" value="Eukaryota"/>
</dbReference>
<feature type="compositionally biased region" description="Low complexity" evidence="16">
    <location>
        <begin position="526"/>
        <end position="536"/>
    </location>
</feature>
<evidence type="ECO:0000313" key="21">
    <source>
        <dbReference type="RefSeq" id="XP_019894692.1"/>
    </source>
</evidence>
<feature type="compositionally biased region" description="Polar residues" evidence="16">
    <location>
        <begin position="542"/>
        <end position="555"/>
    </location>
</feature>
<dbReference type="Pfam" id="PF00856">
    <property type="entry name" value="SET"/>
    <property type="match status" value="1"/>
</dbReference>
<feature type="compositionally biased region" description="Polar residues" evidence="16">
    <location>
        <begin position="751"/>
        <end position="775"/>
    </location>
</feature>
<feature type="compositionally biased region" description="Polar residues" evidence="16">
    <location>
        <begin position="595"/>
        <end position="607"/>
    </location>
</feature>
<feature type="region of interest" description="Disordered" evidence="16">
    <location>
        <begin position="482"/>
        <end position="573"/>
    </location>
</feature>
<evidence type="ECO:0000256" key="2">
    <source>
        <dbReference type="ARBA" id="ARBA00004286"/>
    </source>
</evidence>
<dbReference type="GO" id="GO:0140941">
    <property type="term" value="F:histone H4K20me methyltransferase activity"/>
    <property type="evidence" value="ECO:0007669"/>
    <property type="project" value="UniProtKB-EC"/>
</dbReference>
<evidence type="ECO:0000256" key="14">
    <source>
        <dbReference type="ARBA" id="ARBA00052814"/>
    </source>
</evidence>
<dbReference type="Gene3D" id="1.10.10.1700">
    <property type="entry name" value="Histone-lysine N-methyltransferase"/>
    <property type="match status" value="1"/>
</dbReference>
<dbReference type="Proteomes" id="UP001652621">
    <property type="component" value="Unplaced"/>
</dbReference>
<feature type="region of interest" description="Disordered" evidence="16">
    <location>
        <begin position="50"/>
        <end position="72"/>
    </location>
</feature>
<dbReference type="PROSITE" id="PS50280">
    <property type="entry name" value="SET"/>
    <property type="match status" value="1"/>
</dbReference>
<comment type="catalytic activity">
    <reaction evidence="14">
        <text>N(6),N(6)-dimethyl-L-lysyl(20)-[histone H4] + S-adenosyl-L-methionine = N(6),N(6),N(6)-trimethyl-L-lysyl(20)-[histone H4] + S-adenosyl-L-homocysteine + H(+)</text>
        <dbReference type="Rhea" id="RHEA:61992"/>
        <dbReference type="Rhea" id="RHEA-COMP:15556"/>
        <dbReference type="Rhea" id="RHEA-COMP:15998"/>
        <dbReference type="ChEBI" id="CHEBI:15378"/>
        <dbReference type="ChEBI" id="CHEBI:57856"/>
        <dbReference type="ChEBI" id="CHEBI:59789"/>
        <dbReference type="ChEBI" id="CHEBI:61961"/>
        <dbReference type="ChEBI" id="CHEBI:61976"/>
    </reaction>
</comment>
<evidence type="ECO:0000256" key="15">
    <source>
        <dbReference type="ARBA" id="ARBA00071597"/>
    </source>
</evidence>
<evidence type="ECO:0000256" key="7">
    <source>
        <dbReference type="ARBA" id="ARBA00022679"/>
    </source>
</evidence>
<evidence type="ECO:0000256" key="6">
    <source>
        <dbReference type="ARBA" id="ARBA00022603"/>
    </source>
</evidence>
<dbReference type="VEuPathDB" id="VectorBase:MDOA011066"/>
<keyword evidence="10" id="KW-0805">Transcription regulation</keyword>
<feature type="region of interest" description="Disordered" evidence="16">
    <location>
        <begin position="591"/>
        <end position="633"/>
    </location>
</feature>
<accession>A0A1I8N367</accession>
<feature type="domain" description="SET" evidence="17">
    <location>
        <begin position="202"/>
        <end position="313"/>
    </location>
</feature>
<name>A0A1I8N367_MUSDO</name>
<evidence type="ECO:0000256" key="12">
    <source>
        <dbReference type="ARBA" id="ARBA00023242"/>
    </source>
</evidence>
<dbReference type="EnsemblMetazoa" id="MDOA011066-RA">
    <property type="protein sequence ID" value="MDOA011066-PA"/>
    <property type="gene ID" value="MDOA011066"/>
</dbReference>
<keyword evidence="8" id="KW-0949">S-adenosyl-L-methionine</keyword>
<dbReference type="InterPro" id="IPR046341">
    <property type="entry name" value="SET_dom_sf"/>
</dbReference>
<dbReference type="PANTHER" id="PTHR12977:SF4">
    <property type="entry name" value="HISTONE-LYSINE N-METHYLTRANSFERASE KMT5B"/>
    <property type="match status" value="1"/>
</dbReference>
<dbReference type="FunFam" id="2.170.270.10:FF:000006">
    <property type="entry name" value="Histone-lysine N-methyltransferase"/>
    <property type="match status" value="1"/>
</dbReference>
<comment type="subcellular location">
    <subcellularLocation>
        <location evidence="2">Chromosome</location>
    </subcellularLocation>
    <subcellularLocation>
        <location evidence="1">Nucleus</location>
    </subcellularLocation>
</comment>
<dbReference type="SMART" id="SM00317">
    <property type="entry name" value="SET"/>
    <property type="match status" value="1"/>
</dbReference>
<feature type="compositionally biased region" description="Low complexity" evidence="16">
    <location>
        <begin position="1246"/>
        <end position="1264"/>
    </location>
</feature>
<feature type="compositionally biased region" description="Basic residues" evidence="16">
    <location>
        <begin position="1146"/>
        <end position="1168"/>
    </location>
</feature>
<feature type="region of interest" description="Disordered" evidence="16">
    <location>
        <begin position="1131"/>
        <end position="1170"/>
    </location>
</feature>
<dbReference type="InterPro" id="IPR041938">
    <property type="entry name" value="Hist-Lys_N-MTase_N"/>
</dbReference>
<organism evidence="18">
    <name type="scientific">Musca domestica</name>
    <name type="common">House fly</name>
    <dbReference type="NCBI Taxonomy" id="7370"/>
    <lineage>
        <taxon>Eukaryota</taxon>
        <taxon>Metazoa</taxon>
        <taxon>Ecdysozoa</taxon>
        <taxon>Arthropoda</taxon>
        <taxon>Hexapoda</taxon>
        <taxon>Insecta</taxon>
        <taxon>Pterygota</taxon>
        <taxon>Neoptera</taxon>
        <taxon>Endopterygota</taxon>
        <taxon>Diptera</taxon>
        <taxon>Brachycera</taxon>
        <taxon>Muscomorpha</taxon>
        <taxon>Muscoidea</taxon>
        <taxon>Muscidae</taxon>
        <taxon>Musca</taxon>
    </lineage>
</organism>
<feature type="compositionally biased region" description="Low complexity" evidence="16">
    <location>
        <begin position="1089"/>
        <end position="1114"/>
    </location>
</feature>
<keyword evidence="9" id="KW-0156">Chromatin regulator</keyword>
<evidence type="ECO:0000256" key="10">
    <source>
        <dbReference type="ARBA" id="ARBA00023015"/>
    </source>
</evidence>
<keyword evidence="7" id="KW-0808">Transferase</keyword>
<dbReference type="Gene3D" id="2.170.270.10">
    <property type="entry name" value="SET domain"/>
    <property type="match status" value="1"/>
</dbReference>
<feature type="compositionally biased region" description="Polar residues" evidence="16">
    <location>
        <begin position="1201"/>
        <end position="1211"/>
    </location>
</feature>
<feature type="compositionally biased region" description="Polar residues" evidence="16">
    <location>
        <begin position="482"/>
        <end position="502"/>
    </location>
</feature>
<dbReference type="InterPro" id="IPR025790">
    <property type="entry name" value="Suv4-20_animal"/>
</dbReference>
<sequence>MVVGSHHSRRSETATKYANSTAAATATAGINLTTLSSAIVATNNKTHSMSANGHYSSTSNNHGHTNHHSNGNNGYHLPLSGINGSTHSIVSRLSQSTGMTPKELSENDDLATSLILDPHLGFQTHKMNIRYRPLKVDTAQLKSIVDEFIQTQNYEVAVKKIFSGPWLPRSFRNKNKMAIKKLHDHIIRYLRVFDKDSGFVIEACYRYSLEGQKGAKICATKRWQKNDKIECLVGCIAELTEAEEAALLHTGKNDFSVMYSCRKNCAQLWLGPAAYINHDCRANCKFVATGRDTACVKVLRDIEVGEEITCFYGEDFFGDANCYCECETCERRGTGAFAGKNGNSQLGVDSALALGLNGACVVGDANASGGYRLRETDNRINRIKSRANSTNSTNTELTNGALSDSNASGNIVGNCNNSLGKHVDVSSDTALNKNNNVVVTPLTMVELRQKGMTKYDAEMIMAANGMKHRHIPSAHNVNNMQNHQQTNQSENTENVTATQQSKPAEANLPRVGGYRETLRKSARVNSTSSTISSGSTEDFASLGNTTAARGTSSKPGTADEPKSSAATTTRRNLRRTAATVAVANIANTNVAKTTQQPSARGQVSVSNAQTTTKTTRQTRSTAAAAVGNSSNSSENLAVEDTVILISESEAEQTDDMETPIARCSSAIVQKGMVVDTLKKVSSKHEENHLEPGLHSDENTLGKKQPLPQRRLTRNGAVLHNTTTSRVLRHHHHHHQHQETATATTMESESTNITSSATAEETHSNLSKAHTNSNVANNNHKMYNHNNHVHHHHHHHSHHKQKQYHHQHQHHLDNNNVKSSETATNFEQTIPKGETRNISNSSSSSNGSNCRTQTINDIVDDDDHSVVVVENHTKEQVDVIMIEDKNREEIKQQISTGENCVDNKLRANNAQNSSPSFKKNLIDSFEEVAKGNDYTFVGNSSSFCSNNSSTENSLRHSQKVHAAAVVAEQNETEQEVPLCQRLRRHVVTRRTSSSNQETVITDTHHHHVGGGGTRKRKHSESICELPNIVDVNFTATSSTPLPLANVSAIGGGGGEMNAGSTVEPLLKTPERRLKLTLRMKRSPILDEVIESGTSLSDESSSVTGGSSTCSRSSSEPVEYEILRMEGITENGLDFDEKDVRGTGGTTHNKRKKRHKSKDHHHRRHHHRRNLSSIEELEQHMERIVESKETTPPPSAAVPVGGLTSNTNNQMTPQKKRLRLIFGNETHTIDIPPTSTANANSFLDDSLNESSSVNTSTNNSTMHSSSGESSIVNLSLTSSTEAAASSVASPPASLSISNSSFASNCSAVAAVGTYGSSSTTAAAAGGIFSLDEPAKEPLNLSLGASPKHKLSSTTLHGSQTSALTFPSNLDSISNAPSIMPHSLVPPLSSTTQSSSSSTSSSSTASSSIFFSQAIPKHTFGSCALIAPSFARNLVNNNVTITAANMSPLRLLSNNQTTATTTNSNSSNCSNHNIHTASSLPLSLTATVTTTNTNANASTTKKSTDLLTPH</sequence>
<dbReference type="STRING" id="7370.A0A1I8N367"/>
<keyword evidence="6" id="KW-0489">Methyltransferase</keyword>
<dbReference type="InterPro" id="IPR044426">
    <property type="entry name" value="Suv4-20_SET"/>
</dbReference>
<evidence type="ECO:0000313" key="18">
    <source>
        <dbReference type="EnsemblMetazoa" id="MDOA011066-PA"/>
    </source>
</evidence>
<proteinExistence type="predicted"/>
<feature type="compositionally biased region" description="Low complexity" evidence="16">
    <location>
        <begin position="836"/>
        <end position="848"/>
    </location>
</feature>
<dbReference type="CDD" id="cd19186">
    <property type="entry name" value="SET_Suv4-20"/>
    <property type="match status" value="1"/>
</dbReference>
<comment type="catalytic activity">
    <reaction evidence="13">
        <text>N(6)-methyl-L-lysyl(20)-[histone H4] + S-adenosyl-L-methionine = N(6),N(6)-dimethyl-L-lysyl(20)-[histone H4] + S-adenosyl-L-homocysteine + H(+)</text>
        <dbReference type="Rhea" id="RHEA:60348"/>
        <dbReference type="Rhea" id="RHEA-COMP:15555"/>
        <dbReference type="Rhea" id="RHEA-COMP:15556"/>
        <dbReference type="ChEBI" id="CHEBI:15378"/>
        <dbReference type="ChEBI" id="CHEBI:57856"/>
        <dbReference type="ChEBI" id="CHEBI:59789"/>
        <dbReference type="ChEBI" id="CHEBI:61929"/>
        <dbReference type="ChEBI" id="CHEBI:61976"/>
        <dbReference type="EC" id="2.1.1.362"/>
    </reaction>
</comment>
<dbReference type="InterPro" id="IPR039977">
    <property type="entry name" value="Suv4-20/Set9"/>
</dbReference>
<reference evidence="18" key="1">
    <citation type="submission" date="2020-05" db="UniProtKB">
        <authorList>
            <consortium name="EnsemblMetazoa"/>
        </authorList>
    </citation>
    <scope>IDENTIFICATION</scope>
    <source>
        <strain evidence="18">Aabys</strain>
    </source>
</reference>
<dbReference type="PANTHER" id="PTHR12977">
    <property type="entry name" value="SUPPRESSOR OF VARIEGATION 4-20-RELATED"/>
    <property type="match status" value="1"/>
</dbReference>
<keyword evidence="11" id="KW-0804">Transcription</keyword>
<feature type="compositionally biased region" description="Low complexity" evidence="16">
    <location>
        <begin position="776"/>
        <end position="785"/>
    </location>
</feature>
<evidence type="ECO:0000256" key="3">
    <source>
        <dbReference type="ARBA" id="ARBA00012188"/>
    </source>
</evidence>
<keyword evidence="19" id="KW-1185">Reference proteome</keyword>